<sequence>MDILPVFESLPEDIYDLLSEIKVGAYIVEQENEILQRKGIVFVLKRDGMMFMMKKYRTLKKKPTVPF</sequence>
<organism evidence="1 2">
    <name type="scientific">Eisenbergiella porci</name>
    <dbReference type="NCBI Taxonomy" id="2652274"/>
    <lineage>
        <taxon>Bacteria</taxon>
        <taxon>Bacillati</taxon>
        <taxon>Bacillota</taxon>
        <taxon>Clostridia</taxon>
        <taxon>Lachnospirales</taxon>
        <taxon>Lachnospiraceae</taxon>
        <taxon>Eisenbergiella</taxon>
    </lineage>
</organism>
<proteinExistence type="predicted"/>
<gene>
    <name evidence="1" type="ORF">FYJ45_18515</name>
</gene>
<dbReference type="GeneID" id="86055032"/>
<reference evidence="1 2" key="1">
    <citation type="submission" date="2019-08" db="EMBL/GenBank/DDBJ databases">
        <title>In-depth cultivation of the pig gut microbiome towards novel bacterial diversity and tailored functional studies.</title>
        <authorList>
            <person name="Wylensek D."/>
            <person name="Hitch T.C.A."/>
            <person name="Clavel T."/>
        </authorList>
    </citation>
    <scope>NUCLEOTIDE SEQUENCE [LARGE SCALE GENOMIC DNA]</scope>
    <source>
        <strain evidence="1 2">WCA-389-WT-23B</strain>
    </source>
</reference>
<dbReference type="AlphaFoldDB" id="A0A6N7W4N5"/>
<dbReference type="RefSeq" id="WP_154466488.1">
    <property type="nucleotide sequence ID" value="NZ_JAXDZL010000097.1"/>
</dbReference>
<dbReference type="Proteomes" id="UP000436047">
    <property type="component" value="Unassembled WGS sequence"/>
</dbReference>
<evidence type="ECO:0000313" key="2">
    <source>
        <dbReference type="Proteomes" id="UP000436047"/>
    </source>
</evidence>
<dbReference type="EMBL" id="VUMI01000033">
    <property type="protein sequence ID" value="MSS90199.1"/>
    <property type="molecule type" value="Genomic_DNA"/>
</dbReference>
<keyword evidence="2" id="KW-1185">Reference proteome</keyword>
<accession>A0A6N7W4N5</accession>
<protein>
    <submittedName>
        <fullName evidence="1">Uncharacterized protein</fullName>
    </submittedName>
</protein>
<name>A0A6N7W4N5_9FIRM</name>
<evidence type="ECO:0000313" key="1">
    <source>
        <dbReference type="EMBL" id="MSS90199.1"/>
    </source>
</evidence>
<comment type="caution">
    <text evidence="1">The sequence shown here is derived from an EMBL/GenBank/DDBJ whole genome shotgun (WGS) entry which is preliminary data.</text>
</comment>